<organism evidence="4 5">
    <name type="scientific">Micromonospora pisi</name>
    <dbReference type="NCBI Taxonomy" id="589240"/>
    <lineage>
        <taxon>Bacteria</taxon>
        <taxon>Bacillati</taxon>
        <taxon>Actinomycetota</taxon>
        <taxon>Actinomycetes</taxon>
        <taxon>Micromonosporales</taxon>
        <taxon>Micromonosporaceae</taxon>
        <taxon>Micromonospora</taxon>
    </lineage>
</organism>
<keyword evidence="5" id="KW-1185">Reference proteome</keyword>
<dbReference type="Gene3D" id="2.40.50.140">
    <property type="entry name" value="Nucleic acid-binding proteins"/>
    <property type="match status" value="1"/>
</dbReference>
<dbReference type="Proteomes" id="UP000277671">
    <property type="component" value="Unassembled WGS sequence"/>
</dbReference>
<sequence>MLFSFTFEGNLADEPELRFSPAGKAVCKLRVGHNTRRRTTSGEWVNGPTMWVTVTCWEALAERVAESAKKGDTVIVDARDDLSVWAYLNQTTEKPAGQLQVTAANVALSMRFAAAQSQRTAKPATGAEQDPWAPSDRDLEPAF</sequence>
<dbReference type="OrthoDB" id="4427276at2"/>
<proteinExistence type="predicted"/>
<comment type="caution">
    <text evidence="4">The sequence shown here is derived from an EMBL/GenBank/DDBJ whole genome shotgun (WGS) entry which is preliminary data.</text>
</comment>
<evidence type="ECO:0000256" key="1">
    <source>
        <dbReference type="ARBA" id="ARBA00023125"/>
    </source>
</evidence>
<evidence type="ECO:0000256" key="3">
    <source>
        <dbReference type="SAM" id="MobiDB-lite"/>
    </source>
</evidence>
<evidence type="ECO:0000313" key="4">
    <source>
        <dbReference type="EMBL" id="RKR88321.1"/>
    </source>
</evidence>
<dbReference type="RefSeq" id="WP_121156952.1">
    <property type="nucleotide sequence ID" value="NZ_RBKT01000001.1"/>
</dbReference>
<name>A0A495JHS0_9ACTN</name>
<protein>
    <submittedName>
        <fullName evidence="4">Single-strand DNA-binding protein</fullName>
    </submittedName>
</protein>
<dbReference type="AlphaFoldDB" id="A0A495JHS0"/>
<dbReference type="InterPro" id="IPR012340">
    <property type="entry name" value="NA-bd_OB-fold"/>
</dbReference>
<reference evidence="4 5" key="1">
    <citation type="submission" date="2018-10" db="EMBL/GenBank/DDBJ databases">
        <title>Sequencing the genomes of 1000 actinobacteria strains.</title>
        <authorList>
            <person name="Klenk H.-P."/>
        </authorList>
    </citation>
    <scope>NUCLEOTIDE SEQUENCE [LARGE SCALE GENOMIC DNA]</scope>
    <source>
        <strain evidence="4 5">DSM 45175</strain>
    </source>
</reference>
<dbReference type="InterPro" id="IPR000424">
    <property type="entry name" value="Primosome_PriB/ssb"/>
</dbReference>
<gene>
    <name evidence="4" type="ORF">BDK92_2632</name>
</gene>
<evidence type="ECO:0000256" key="2">
    <source>
        <dbReference type="PROSITE-ProRule" id="PRU00252"/>
    </source>
</evidence>
<dbReference type="Pfam" id="PF00436">
    <property type="entry name" value="SSB"/>
    <property type="match status" value="1"/>
</dbReference>
<dbReference type="CDD" id="cd04496">
    <property type="entry name" value="SSB_OBF"/>
    <property type="match status" value="1"/>
</dbReference>
<dbReference type="EMBL" id="RBKT01000001">
    <property type="protein sequence ID" value="RKR88321.1"/>
    <property type="molecule type" value="Genomic_DNA"/>
</dbReference>
<dbReference type="PROSITE" id="PS50935">
    <property type="entry name" value="SSB"/>
    <property type="match status" value="1"/>
</dbReference>
<dbReference type="SUPFAM" id="SSF50249">
    <property type="entry name" value="Nucleic acid-binding proteins"/>
    <property type="match status" value="1"/>
</dbReference>
<keyword evidence="1 2" id="KW-0238">DNA-binding</keyword>
<evidence type="ECO:0000313" key="5">
    <source>
        <dbReference type="Proteomes" id="UP000277671"/>
    </source>
</evidence>
<dbReference type="GO" id="GO:0003697">
    <property type="term" value="F:single-stranded DNA binding"/>
    <property type="evidence" value="ECO:0007669"/>
    <property type="project" value="InterPro"/>
</dbReference>
<feature type="region of interest" description="Disordered" evidence="3">
    <location>
        <begin position="117"/>
        <end position="143"/>
    </location>
</feature>
<accession>A0A495JHS0</accession>